<reference evidence="1" key="1">
    <citation type="submission" date="2020-07" db="EMBL/GenBank/DDBJ databases">
        <title>Multicomponent nature underlies the extraordinary mechanical properties of spider dragline silk.</title>
        <authorList>
            <person name="Kono N."/>
            <person name="Nakamura H."/>
            <person name="Mori M."/>
            <person name="Yoshida Y."/>
            <person name="Ohtoshi R."/>
            <person name="Malay A.D."/>
            <person name="Moran D.A.P."/>
            <person name="Tomita M."/>
            <person name="Numata K."/>
            <person name="Arakawa K."/>
        </authorList>
    </citation>
    <scope>NUCLEOTIDE SEQUENCE</scope>
</reference>
<dbReference type="GO" id="GO:0071897">
    <property type="term" value="P:DNA biosynthetic process"/>
    <property type="evidence" value="ECO:0007669"/>
    <property type="project" value="UniProtKB-ARBA"/>
</dbReference>
<organism evidence="1 2">
    <name type="scientific">Trichonephila clavata</name>
    <name type="common">Joro spider</name>
    <name type="synonym">Nephila clavata</name>
    <dbReference type="NCBI Taxonomy" id="2740835"/>
    <lineage>
        <taxon>Eukaryota</taxon>
        <taxon>Metazoa</taxon>
        <taxon>Ecdysozoa</taxon>
        <taxon>Arthropoda</taxon>
        <taxon>Chelicerata</taxon>
        <taxon>Arachnida</taxon>
        <taxon>Araneae</taxon>
        <taxon>Araneomorphae</taxon>
        <taxon>Entelegynae</taxon>
        <taxon>Araneoidea</taxon>
        <taxon>Nephilidae</taxon>
        <taxon>Trichonephila</taxon>
    </lineage>
</organism>
<dbReference type="Proteomes" id="UP000887116">
    <property type="component" value="Unassembled WGS sequence"/>
</dbReference>
<gene>
    <name evidence="1" type="primary">AVEN_31073_1</name>
    <name evidence="1" type="ORF">TNCT_28291</name>
</gene>
<accession>A0A8X6HIU7</accession>
<evidence type="ECO:0000313" key="1">
    <source>
        <dbReference type="EMBL" id="GFR23808.1"/>
    </source>
</evidence>
<protein>
    <submittedName>
        <fullName evidence="1">DUF5641 domain-containing protein</fullName>
    </submittedName>
</protein>
<name>A0A8X6HIU7_TRICU</name>
<keyword evidence="2" id="KW-1185">Reference proteome</keyword>
<dbReference type="OrthoDB" id="6020750at2759"/>
<comment type="caution">
    <text evidence="1">The sequence shown here is derived from an EMBL/GenBank/DDBJ whole genome shotgun (WGS) entry which is preliminary data.</text>
</comment>
<dbReference type="AlphaFoldDB" id="A0A8X6HIU7"/>
<dbReference type="SUPFAM" id="SSF56672">
    <property type="entry name" value="DNA/RNA polymerases"/>
    <property type="match status" value="1"/>
</dbReference>
<proteinExistence type="predicted"/>
<sequence>MRMDFDASSHEDERLALNDCTWPGVNLNPNMFHLTIYFRLNTLLVIADIEPAFLQISLRDKDRDAVRFLFLDFGSNHTESYKSQVYGFEHVMFGVNVIPFLLSATIKHHIEK</sequence>
<dbReference type="InterPro" id="IPR043502">
    <property type="entry name" value="DNA/RNA_pol_sf"/>
</dbReference>
<evidence type="ECO:0000313" key="2">
    <source>
        <dbReference type="Proteomes" id="UP000887116"/>
    </source>
</evidence>
<dbReference type="EMBL" id="BMAO01008479">
    <property type="protein sequence ID" value="GFR23808.1"/>
    <property type="molecule type" value="Genomic_DNA"/>
</dbReference>